<organism evidence="8 9">
    <name type="scientific">Alicyclobacillus mengziensis</name>
    <dbReference type="NCBI Taxonomy" id="2931921"/>
    <lineage>
        <taxon>Bacteria</taxon>
        <taxon>Bacillati</taxon>
        <taxon>Bacillota</taxon>
        <taxon>Bacilli</taxon>
        <taxon>Bacillales</taxon>
        <taxon>Alicyclobacillaceae</taxon>
        <taxon>Alicyclobacillus</taxon>
    </lineage>
</organism>
<name>A0A9X7W3F0_9BACL</name>
<gene>
    <name evidence="8" type="ORF">JZ786_20440</name>
</gene>
<keyword evidence="9" id="KW-1185">Reference proteome</keyword>
<feature type="transmembrane region" description="Helical" evidence="6">
    <location>
        <begin position="115"/>
        <end position="136"/>
    </location>
</feature>
<dbReference type="InterPro" id="IPR003740">
    <property type="entry name" value="YitT"/>
</dbReference>
<evidence type="ECO:0000256" key="1">
    <source>
        <dbReference type="ARBA" id="ARBA00004651"/>
    </source>
</evidence>
<evidence type="ECO:0000313" key="9">
    <source>
        <dbReference type="Proteomes" id="UP000663505"/>
    </source>
</evidence>
<proteinExistence type="predicted"/>
<dbReference type="Pfam" id="PF10035">
    <property type="entry name" value="DUF2179"/>
    <property type="match status" value="1"/>
</dbReference>
<dbReference type="Gene3D" id="3.30.70.120">
    <property type="match status" value="1"/>
</dbReference>
<dbReference type="KEGG" id="afx:JZ786_20440"/>
<evidence type="ECO:0000256" key="2">
    <source>
        <dbReference type="ARBA" id="ARBA00022475"/>
    </source>
</evidence>
<dbReference type="InterPro" id="IPR015867">
    <property type="entry name" value="N-reg_PII/ATP_PRibTrfase_C"/>
</dbReference>
<dbReference type="PIRSF" id="PIRSF006483">
    <property type="entry name" value="Membrane_protein_YitT"/>
    <property type="match status" value="1"/>
</dbReference>
<feature type="transmembrane region" description="Helical" evidence="6">
    <location>
        <begin position="57"/>
        <end position="78"/>
    </location>
</feature>
<keyword evidence="4 6" id="KW-1133">Transmembrane helix</keyword>
<keyword evidence="3 6" id="KW-0812">Transmembrane</keyword>
<dbReference type="InterPro" id="IPR051461">
    <property type="entry name" value="UPF0750_membrane"/>
</dbReference>
<evidence type="ECO:0000256" key="6">
    <source>
        <dbReference type="SAM" id="Phobius"/>
    </source>
</evidence>
<dbReference type="Proteomes" id="UP000663505">
    <property type="component" value="Chromosome"/>
</dbReference>
<dbReference type="PANTHER" id="PTHR33545">
    <property type="entry name" value="UPF0750 MEMBRANE PROTEIN YITT-RELATED"/>
    <property type="match status" value="1"/>
</dbReference>
<evidence type="ECO:0000256" key="4">
    <source>
        <dbReference type="ARBA" id="ARBA00022989"/>
    </source>
</evidence>
<evidence type="ECO:0000313" key="8">
    <source>
        <dbReference type="EMBL" id="QSO50023.1"/>
    </source>
</evidence>
<dbReference type="Pfam" id="PF02588">
    <property type="entry name" value="YitT_membrane"/>
    <property type="match status" value="1"/>
</dbReference>
<sequence length="288" mass="31059">MNYFLRTSRHPVLNIIIRITVLLFACLISAVSVNSFLVPARILAGGVTGIAQIIHHFWAVPIGTMYFIFNIPLFILGYRYLGKQFILLTGVGIIGFSVFTDFVHPDFNLPVKDPLIMSLYGGVLGGLASGLIFRVGGSAGGTDILSLVFNRLTGRSVGSLGFGMNIVIVLLSMTVFGIPAGLYTLVSMFATSRVVNALLNYQNRKTALIISAKAQEIGEAIGTELGRGSTLLNASGAYTKTSTNVLICALTHLELTELRQICTAIDPNVFVTVLPTTEVYGKFRHVPD</sequence>
<comment type="subcellular location">
    <subcellularLocation>
        <location evidence="1">Cell membrane</location>
        <topology evidence="1">Multi-pass membrane protein</topology>
    </subcellularLocation>
</comment>
<protein>
    <submittedName>
        <fullName evidence="8">YitT family protein</fullName>
    </submittedName>
</protein>
<feature type="transmembrane region" description="Helical" evidence="6">
    <location>
        <begin position="12"/>
        <end position="37"/>
    </location>
</feature>
<evidence type="ECO:0000259" key="7">
    <source>
        <dbReference type="Pfam" id="PF10035"/>
    </source>
</evidence>
<keyword evidence="5 6" id="KW-0472">Membrane</keyword>
<dbReference type="CDD" id="cd16380">
    <property type="entry name" value="YitT_C"/>
    <property type="match status" value="1"/>
</dbReference>
<dbReference type="PANTHER" id="PTHR33545:SF5">
    <property type="entry name" value="UPF0750 MEMBRANE PROTEIN YITT"/>
    <property type="match status" value="1"/>
</dbReference>
<accession>A0A9X7W3F0</accession>
<dbReference type="EMBL" id="CP071182">
    <property type="protein sequence ID" value="QSO50023.1"/>
    <property type="molecule type" value="Genomic_DNA"/>
</dbReference>
<dbReference type="GO" id="GO:0005886">
    <property type="term" value="C:plasma membrane"/>
    <property type="evidence" value="ECO:0007669"/>
    <property type="project" value="UniProtKB-SubCell"/>
</dbReference>
<dbReference type="InterPro" id="IPR019264">
    <property type="entry name" value="DUF2179"/>
</dbReference>
<evidence type="ECO:0000256" key="5">
    <source>
        <dbReference type="ARBA" id="ARBA00023136"/>
    </source>
</evidence>
<feature type="transmembrane region" description="Helical" evidence="6">
    <location>
        <begin position="85"/>
        <end position="103"/>
    </location>
</feature>
<evidence type="ECO:0000256" key="3">
    <source>
        <dbReference type="ARBA" id="ARBA00022692"/>
    </source>
</evidence>
<dbReference type="AlphaFoldDB" id="A0A9X7W3F0"/>
<feature type="transmembrane region" description="Helical" evidence="6">
    <location>
        <begin position="157"/>
        <end position="176"/>
    </location>
</feature>
<feature type="domain" description="DUF2179" evidence="7">
    <location>
        <begin position="227"/>
        <end position="281"/>
    </location>
</feature>
<keyword evidence="2" id="KW-1003">Cell membrane</keyword>
<reference evidence="8 9" key="1">
    <citation type="submission" date="2021-02" db="EMBL/GenBank/DDBJ databases">
        <title>Alicyclobacillus curvatus sp. nov. and Alicyclobacillus mengziensis sp. nov., two acidophilic bacteria isolated from acid mine drainage.</title>
        <authorList>
            <person name="Huang Y."/>
        </authorList>
    </citation>
    <scope>NUCLEOTIDE SEQUENCE [LARGE SCALE GENOMIC DNA]</scope>
    <source>
        <strain evidence="8 9">S30H14</strain>
    </source>
</reference>